<dbReference type="InterPro" id="IPR016177">
    <property type="entry name" value="DNA-bd_dom_sf"/>
</dbReference>
<keyword evidence="5" id="KW-0539">Nucleus</keyword>
<name>A0A1J7HM94_LUPAN</name>
<evidence type="ECO:0000256" key="5">
    <source>
        <dbReference type="ARBA" id="ARBA00023242"/>
    </source>
</evidence>
<evidence type="ECO:0000313" key="7">
    <source>
        <dbReference type="EMBL" id="OIW07554.1"/>
    </source>
</evidence>
<evidence type="ECO:0000256" key="1">
    <source>
        <dbReference type="ARBA" id="ARBA00004123"/>
    </source>
</evidence>
<dbReference type="GO" id="GO:0003677">
    <property type="term" value="F:DNA binding"/>
    <property type="evidence" value="ECO:0007669"/>
    <property type="project" value="UniProtKB-KW"/>
</dbReference>
<evidence type="ECO:0000256" key="4">
    <source>
        <dbReference type="ARBA" id="ARBA00023163"/>
    </source>
</evidence>
<keyword evidence="8" id="KW-1185">Reference proteome</keyword>
<protein>
    <recommendedName>
        <fullName evidence="9">MBD domain-containing protein</fullName>
    </recommendedName>
</protein>
<keyword evidence="3" id="KW-0238">DNA-binding</keyword>
<gene>
    <name evidence="7" type="ORF">TanjilG_08441</name>
</gene>
<accession>A0A1J7HM94</accession>
<dbReference type="AlphaFoldDB" id="A0A1J7HM94"/>
<feature type="region of interest" description="Disordered" evidence="6">
    <location>
        <begin position="169"/>
        <end position="203"/>
    </location>
</feature>
<evidence type="ECO:0000313" key="8">
    <source>
        <dbReference type="Proteomes" id="UP000188354"/>
    </source>
</evidence>
<keyword evidence="2" id="KW-0805">Transcription regulation</keyword>
<evidence type="ECO:0000256" key="6">
    <source>
        <dbReference type="SAM" id="MobiDB-lite"/>
    </source>
</evidence>
<evidence type="ECO:0000256" key="3">
    <source>
        <dbReference type="ARBA" id="ARBA00023125"/>
    </source>
</evidence>
<evidence type="ECO:0008006" key="9">
    <source>
        <dbReference type="Google" id="ProtNLM"/>
    </source>
</evidence>
<feature type="compositionally biased region" description="Basic residues" evidence="6">
    <location>
        <begin position="175"/>
        <end position="189"/>
    </location>
</feature>
<dbReference type="Gene3D" id="3.30.890.10">
    <property type="entry name" value="Methyl-cpg-binding Protein 2, Chain A"/>
    <property type="match status" value="1"/>
</dbReference>
<dbReference type="EMBL" id="CM007367">
    <property type="protein sequence ID" value="OIW07554.1"/>
    <property type="molecule type" value="Genomic_DNA"/>
</dbReference>
<dbReference type="Proteomes" id="UP000188354">
    <property type="component" value="Chromosome LG07"/>
</dbReference>
<evidence type="ECO:0000256" key="2">
    <source>
        <dbReference type="ARBA" id="ARBA00023015"/>
    </source>
</evidence>
<sequence>MDQDLIRREGDSTAEKDFASPSFVQESMTTSRVQYHRVYLDKTLLDRISETMKDQISEIIEQIKAPAKLENDGKQGDAVDQPSPSMIRAKDVGDLTVNKVCLISKDGAKTRASDNNPTLSVIERLKDWKIEQKQRKLGLPKYYIYHHSLSGKIFRSKLEVVQFVLTETCPPKPGTSRKKSRKPTKRSNKSSKTSTSRNERTKVEEVISQNVDEGIVSNNLNDVATENQDPILGSIASTINSNVSSNHEELKIHDLMSTEEMLNEYSIAYQRGEL</sequence>
<feature type="compositionally biased region" description="Basic and acidic residues" evidence="6">
    <location>
        <begin position="1"/>
        <end position="18"/>
    </location>
</feature>
<proteinExistence type="predicted"/>
<dbReference type="SUPFAM" id="SSF54171">
    <property type="entry name" value="DNA-binding domain"/>
    <property type="match status" value="1"/>
</dbReference>
<reference evidence="7 8" key="1">
    <citation type="journal article" date="2017" name="Plant Biotechnol. J.">
        <title>A comprehensive draft genome sequence for lupin (Lupinus angustifolius), an emerging health food: insights into plant-microbe interactions and legume evolution.</title>
        <authorList>
            <person name="Hane J.K."/>
            <person name="Ming Y."/>
            <person name="Kamphuis L.G."/>
            <person name="Nelson M.N."/>
            <person name="Garg G."/>
            <person name="Atkins C.A."/>
            <person name="Bayer P.E."/>
            <person name="Bravo A."/>
            <person name="Bringans S."/>
            <person name="Cannon S."/>
            <person name="Edwards D."/>
            <person name="Foley R."/>
            <person name="Gao L.L."/>
            <person name="Harrison M.J."/>
            <person name="Huang W."/>
            <person name="Hurgobin B."/>
            <person name="Li S."/>
            <person name="Liu C.W."/>
            <person name="McGrath A."/>
            <person name="Morahan G."/>
            <person name="Murray J."/>
            <person name="Weller J."/>
            <person name="Jian J."/>
            <person name="Singh K.B."/>
        </authorList>
    </citation>
    <scope>NUCLEOTIDE SEQUENCE [LARGE SCALE GENOMIC DNA]</scope>
    <source>
        <strain evidence="8">cv. Tanjil</strain>
        <tissue evidence="7">Whole plant</tissue>
    </source>
</reference>
<keyword evidence="4" id="KW-0804">Transcription</keyword>
<dbReference type="GO" id="GO:0005634">
    <property type="term" value="C:nucleus"/>
    <property type="evidence" value="ECO:0007669"/>
    <property type="project" value="UniProtKB-SubCell"/>
</dbReference>
<feature type="region of interest" description="Disordered" evidence="6">
    <location>
        <begin position="1"/>
        <end position="29"/>
    </location>
</feature>
<dbReference type="Gramene" id="OIW07554">
    <property type="protein sequence ID" value="OIW07554"/>
    <property type="gene ID" value="TanjilG_08441"/>
</dbReference>
<organism evidence="7 8">
    <name type="scientific">Lupinus angustifolius</name>
    <name type="common">Narrow-leaved blue lupine</name>
    <dbReference type="NCBI Taxonomy" id="3871"/>
    <lineage>
        <taxon>Eukaryota</taxon>
        <taxon>Viridiplantae</taxon>
        <taxon>Streptophyta</taxon>
        <taxon>Embryophyta</taxon>
        <taxon>Tracheophyta</taxon>
        <taxon>Spermatophyta</taxon>
        <taxon>Magnoliopsida</taxon>
        <taxon>eudicotyledons</taxon>
        <taxon>Gunneridae</taxon>
        <taxon>Pentapetalae</taxon>
        <taxon>rosids</taxon>
        <taxon>fabids</taxon>
        <taxon>Fabales</taxon>
        <taxon>Fabaceae</taxon>
        <taxon>Papilionoideae</taxon>
        <taxon>50 kb inversion clade</taxon>
        <taxon>genistoids sensu lato</taxon>
        <taxon>core genistoids</taxon>
        <taxon>Genisteae</taxon>
        <taxon>Lupinus</taxon>
    </lineage>
</organism>
<comment type="subcellular location">
    <subcellularLocation>
        <location evidence="1">Nucleus</location>
    </subcellularLocation>
</comment>